<dbReference type="Proteomes" id="UP001293718">
    <property type="component" value="Unassembled WGS sequence"/>
</dbReference>
<organism evidence="2 3">
    <name type="scientific">Azohydromonas lata</name>
    <dbReference type="NCBI Taxonomy" id="45677"/>
    <lineage>
        <taxon>Bacteria</taxon>
        <taxon>Pseudomonadati</taxon>
        <taxon>Pseudomonadota</taxon>
        <taxon>Betaproteobacteria</taxon>
        <taxon>Burkholderiales</taxon>
        <taxon>Sphaerotilaceae</taxon>
        <taxon>Azohydromonas</taxon>
    </lineage>
</organism>
<proteinExistence type="predicted"/>
<comment type="caution">
    <text evidence="2">The sequence shown here is derived from an EMBL/GenBank/DDBJ whole genome shotgun (WGS) entry which is preliminary data.</text>
</comment>
<protein>
    <submittedName>
        <fullName evidence="2">DnaB-like helicase C-terminal domain-containing protein</fullName>
    </submittedName>
</protein>
<dbReference type="SUPFAM" id="SSF52540">
    <property type="entry name" value="P-loop containing nucleoside triphosphate hydrolases"/>
    <property type="match status" value="1"/>
</dbReference>
<gene>
    <name evidence="2" type="ORF">SM757_05990</name>
</gene>
<dbReference type="InterPro" id="IPR007694">
    <property type="entry name" value="DNA_helicase_DnaB-like_C"/>
</dbReference>
<dbReference type="EMBL" id="JAXOJX010000006">
    <property type="protein sequence ID" value="MDZ5456118.1"/>
    <property type="molecule type" value="Genomic_DNA"/>
</dbReference>
<sequence>MTQDTARTQRLLDQLRRLFLLPEAPAPELAALQRQLMGGEAASPAFTDAQGRVRLMAVGLHGVSRGQGDAHCAALLHLGKALIEDLSLPEAAFSVNGREGYDLWLPLAEPVPADEAREFLSLLQEAYLPELPAVRLRPGAAGDAATPAGGVALPPGLHAATALWSVFIAPGLAPSFSAEAGIDLPPNLDKQAELLARLEPIPPALFQEALGRLRQRVRGAVPAQEAGAAAACAQAEAPPAPAVGERAAPGPLAGVRDELMRALTDTAAAVVATPFPGLTSLLHGGFRAGRLYLLLAPPKAGKTTLAAHCLDHAAANGHPALYAGYEMAREQLVHGALARRLKLDARRIEGGLLAPEDVVRVAAALDAYLAREGQALTLWEADAAVGLAGLAAWARAARESFAGRTPLLVVDPLPLLRSGIAALDAHADAAHRLGALAAACKDLARGTGAAVLALCPAGGPLAGDVQELPDGREVQALYGAADGVLVLQASGPRAADEATPQRLQLSLALHRGRTGRVLLDHWRAFHAMEEAAVGEGQPGLARD</sequence>
<evidence type="ECO:0000313" key="3">
    <source>
        <dbReference type="Proteomes" id="UP001293718"/>
    </source>
</evidence>
<dbReference type="RefSeq" id="WP_322464769.1">
    <property type="nucleotide sequence ID" value="NZ_JAXOJX010000006.1"/>
</dbReference>
<accession>A0ABU5IAI6</accession>
<dbReference type="Gene3D" id="3.40.50.300">
    <property type="entry name" value="P-loop containing nucleotide triphosphate hydrolases"/>
    <property type="match status" value="1"/>
</dbReference>
<feature type="domain" description="SF4 helicase" evidence="1">
    <location>
        <begin position="273"/>
        <end position="456"/>
    </location>
</feature>
<dbReference type="InterPro" id="IPR027417">
    <property type="entry name" value="P-loop_NTPase"/>
</dbReference>
<evidence type="ECO:0000259" key="1">
    <source>
        <dbReference type="Pfam" id="PF03796"/>
    </source>
</evidence>
<evidence type="ECO:0000313" key="2">
    <source>
        <dbReference type="EMBL" id="MDZ5456118.1"/>
    </source>
</evidence>
<keyword evidence="3" id="KW-1185">Reference proteome</keyword>
<name>A0ABU5IAI6_9BURK</name>
<reference evidence="2 3" key="1">
    <citation type="submission" date="2023-11" db="EMBL/GenBank/DDBJ databases">
        <title>Draft genome of Azohydromonas lata strain H1 (DSM1123), a polyhydroxyalkanoate producer.</title>
        <authorList>
            <person name="Traversa D."/>
            <person name="D'Addabbo P."/>
            <person name="Pazzani C."/>
            <person name="Manzari C."/>
            <person name="Chiara M."/>
            <person name="Scrascia M."/>
        </authorList>
    </citation>
    <scope>NUCLEOTIDE SEQUENCE [LARGE SCALE GENOMIC DNA]</scope>
    <source>
        <strain evidence="2 3">H1</strain>
    </source>
</reference>
<dbReference type="Pfam" id="PF03796">
    <property type="entry name" value="DnaB_C"/>
    <property type="match status" value="1"/>
</dbReference>